<reference evidence="1" key="1">
    <citation type="journal article" date="2014" name="Front. Microbiol.">
        <title>High frequency of phylogenetically diverse reductive dehalogenase-homologous genes in deep subseafloor sedimentary metagenomes.</title>
        <authorList>
            <person name="Kawai M."/>
            <person name="Futagami T."/>
            <person name="Toyoda A."/>
            <person name="Takaki Y."/>
            <person name="Nishi S."/>
            <person name="Hori S."/>
            <person name="Arai W."/>
            <person name="Tsubouchi T."/>
            <person name="Morono Y."/>
            <person name="Uchiyama I."/>
            <person name="Ito T."/>
            <person name="Fujiyama A."/>
            <person name="Inagaki F."/>
            <person name="Takami H."/>
        </authorList>
    </citation>
    <scope>NUCLEOTIDE SEQUENCE</scope>
    <source>
        <strain evidence="1">Expedition CK06-06</strain>
    </source>
</reference>
<gene>
    <name evidence="1" type="ORF">S06H3_19418</name>
</gene>
<dbReference type="EMBL" id="BARV01009942">
    <property type="protein sequence ID" value="GAI05894.1"/>
    <property type="molecule type" value="Genomic_DNA"/>
</dbReference>
<protein>
    <recommendedName>
        <fullName evidence="2">RadC-like JAB domain-containing protein</fullName>
    </recommendedName>
</protein>
<name>X1MHQ8_9ZZZZ</name>
<proteinExistence type="predicted"/>
<organism evidence="1">
    <name type="scientific">marine sediment metagenome</name>
    <dbReference type="NCBI Taxonomy" id="412755"/>
    <lineage>
        <taxon>unclassified sequences</taxon>
        <taxon>metagenomes</taxon>
        <taxon>ecological metagenomes</taxon>
    </lineage>
</organism>
<dbReference type="AlphaFoldDB" id="X1MHQ8"/>
<sequence>MIEMADKYTRARIRDAEKEKKERPERARELTLESVYFIMKDGTRFRKTNNYEELVYVDIENLEKELKTSEKNYKIEDIAVIIHNHFVSKKFAPDDIKQYRKFKKHGFNGRFLLYCHRTNKTYDITKLVEFPESKND</sequence>
<evidence type="ECO:0008006" key="2">
    <source>
        <dbReference type="Google" id="ProtNLM"/>
    </source>
</evidence>
<evidence type="ECO:0000313" key="1">
    <source>
        <dbReference type="EMBL" id="GAI05894.1"/>
    </source>
</evidence>
<comment type="caution">
    <text evidence="1">The sequence shown here is derived from an EMBL/GenBank/DDBJ whole genome shotgun (WGS) entry which is preliminary data.</text>
</comment>
<accession>X1MHQ8</accession>